<evidence type="ECO:0000313" key="1">
    <source>
        <dbReference type="EMBL" id="QDT55420.1"/>
    </source>
</evidence>
<reference evidence="1 2" key="1">
    <citation type="submission" date="2019-02" db="EMBL/GenBank/DDBJ databases">
        <title>Deep-cultivation of Planctomycetes and their phenomic and genomic characterization uncovers novel biology.</title>
        <authorList>
            <person name="Wiegand S."/>
            <person name="Jogler M."/>
            <person name="Boedeker C."/>
            <person name="Pinto D."/>
            <person name="Vollmers J."/>
            <person name="Rivas-Marin E."/>
            <person name="Kohn T."/>
            <person name="Peeters S.H."/>
            <person name="Heuer A."/>
            <person name="Rast P."/>
            <person name="Oberbeckmann S."/>
            <person name="Bunk B."/>
            <person name="Jeske O."/>
            <person name="Meyerdierks A."/>
            <person name="Storesund J.E."/>
            <person name="Kallscheuer N."/>
            <person name="Luecker S."/>
            <person name="Lage O.M."/>
            <person name="Pohl T."/>
            <person name="Merkel B.J."/>
            <person name="Hornburger P."/>
            <person name="Mueller R.-W."/>
            <person name="Bruemmer F."/>
            <person name="Labrenz M."/>
            <person name="Spormann A.M."/>
            <person name="Op den Camp H."/>
            <person name="Overmann J."/>
            <person name="Amann R."/>
            <person name="Jetten M.S.M."/>
            <person name="Mascher T."/>
            <person name="Medema M.H."/>
            <person name="Devos D.P."/>
            <person name="Kaster A.-K."/>
            <person name="Ovreas L."/>
            <person name="Rohde M."/>
            <person name="Galperin M.Y."/>
            <person name="Jogler C."/>
        </authorList>
    </citation>
    <scope>NUCLEOTIDE SEQUENCE [LARGE SCALE GENOMIC DNA]</scope>
    <source>
        <strain evidence="1 2">Pan44</strain>
    </source>
</reference>
<proteinExistence type="predicted"/>
<evidence type="ECO:0000313" key="2">
    <source>
        <dbReference type="Proteomes" id="UP000315700"/>
    </source>
</evidence>
<name>A0A517SH26_9PLAN</name>
<evidence type="ECO:0008006" key="3">
    <source>
        <dbReference type="Google" id="ProtNLM"/>
    </source>
</evidence>
<sequence length="146" mass="15113">MLRNLNAFTLLLCVCINSVGCGGGGGDAPKTVPATGTITVDGRPMGKLSVAFMPTQGKVATGETDSEGRFTLMTNTPGDGAVVGTYSVSVAPILEVQEAMPGMDGYKKPGPPPFAKKFTDHKKSGLTATVDADPAKNDFKFELTSK</sequence>
<protein>
    <recommendedName>
        <fullName evidence="3">Carboxypeptidase regulatory-like domain-containing protein</fullName>
    </recommendedName>
</protein>
<dbReference type="AlphaFoldDB" id="A0A517SH26"/>
<dbReference type="InParanoid" id="A0A517SH26"/>
<organism evidence="1 2">
    <name type="scientific">Caulifigura coniformis</name>
    <dbReference type="NCBI Taxonomy" id="2527983"/>
    <lineage>
        <taxon>Bacteria</taxon>
        <taxon>Pseudomonadati</taxon>
        <taxon>Planctomycetota</taxon>
        <taxon>Planctomycetia</taxon>
        <taxon>Planctomycetales</taxon>
        <taxon>Planctomycetaceae</taxon>
        <taxon>Caulifigura</taxon>
    </lineage>
</organism>
<gene>
    <name evidence="1" type="ORF">Pan44_34630</name>
</gene>
<dbReference type="KEGG" id="ccos:Pan44_34630"/>
<keyword evidence="2" id="KW-1185">Reference proteome</keyword>
<dbReference type="EMBL" id="CP036271">
    <property type="protein sequence ID" value="QDT55420.1"/>
    <property type="molecule type" value="Genomic_DNA"/>
</dbReference>
<accession>A0A517SH26</accession>
<dbReference type="Proteomes" id="UP000315700">
    <property type="component" value="Chromosome"/>
</dbReference>